<evidence type="ECO:0000313" key="1">
    <source>
        <dbReference type="EMBL" id="KAF1942831.1"/>
    </source>
</evidence>
<evidence type="ECO:0000313" key="2">
    <source>
        <dbReference type="Proteomes" id="UP000800038"/>
    </source>
</evidence>
<proteinExistence type="predicted"/>
<feature type="non-terminal residue" evidence="1">
    <location>
        <position position="1"/>
    </location>
</feature>
<name>A0A6A5SQF2_9PLEO</name>
<organism evidence="1 2">
    <name type="scientific">Clathrospora elynae</name>
    <dbReference type="NCBI Taxonomy" id="706981"/>
    <lineage>
        <taxon>Eukaryota</taxon>
        <taxon>Fungi</taxon>
        <taxon>Dikarya</taxon>
        <taxon>Ascomycota</taxon>
        <taxon>Pezizomycotina</taxon>
        <taxon>Dothideomycetes</taxon>
        <taxon>Pleosporomycetidae</taxon>
        <taxon>Pleosporales</taxon>
        <taxon>Diademaceae</taxon>
        <taxon>Clathrospora</taxon>
    </lineage>
</organism>
<dbReference type="AlphaFoldDB" id="A0A6A5SQF2"/>
<dbReference type="GO" id="GO:0005525">
    <property type="term" value="F:GTP binding"/>
    <property type="evidence" value="ECO:0007669"/>
    <property type="project" value="InterPro"/>
</dbReference>
<dbReference type="Gene3D" id="3.40.50.300">
    <property type="entry name" value="P-loop containing nucleotide triphosphate hydrolases"/>
    <property type="match status" value="1"/>
</dbReference>
<gene>
    <name evidence="1" type="ORF">EJ02DRAFT_308562</name>
</gene>
<protein>
    <recommendedName>
        <fullName evidence="3">P-loop containing nucleoside triphosphate hydrolase protein</fullName>
    </recommendedName>
</protein>
<feature type="non-terminal residue" evidence="1">
    <location>
        <position position="109"/>
    </location>
</feature>
<keyword evidence="2" id="KW-1185">Reference proteome</keyword>
<sequence length="109" mass="12515">LKIVVFGDTAVGKTCFIDMFLQGKHFIRHSAVELNPLTRDLTVSSQPYTFSFMDLDFYMLRDSTAPSYKVFIEKHIAGADGIVLLYEITTKASFELAVNETYRYLWSCR</sequence>
<evidence type="ECO:0008006" key="3">
    <source>
        <dbReference type="Google" id="ProtNLM"/>
    </source>
</evidence>
<dbReference type="Proteomes" id="UP000800038">
    <property type="component" value="Unassembled WGS sequence"/>
</dbReference>
<dbReference type="EMBL" id="ML976031">
    <property type="protein sequence ID" value="KAF1942831.1"/>
    <property type="molecule type" value="Genomic_DNA"/>
</dbReference>
<reference evidence="1" key="1">
    <citation type="journal article" date="2020" name="Stud. Mycol.">
        <title>101 Dothideomycetes genomes: a test case for predicting lifestyles and emergence of pathogens.</title>
        <authorList>
            <person name="Haridas S."/>
            <person name="Albert R."/>
            <person name="Binder M."/>
            <person name="Bloem J."/>
            <person name="Labutti K."/>
            <person name="Salamov A."/>
            <person name="Andreopoulos B."/>
            <person name="Baker S."/>
            <person name="Barry K."/>
            <person name="Bills G."/>
            <person name="Bluhm B."/>
            <person name="Cannon C."/>
            <person name="Castanera R."/>
            <person name="Culley D."/>
            <person name="Daum C."/>
            <person name="Ezra D."/>
            <person name="Gonzalez J."/>
            <person name="Henrissat B."/>
            <person name="Kuo A."/>
            <person name="Liang C."/>
            <person name="Lipzen A."/>
            <person name="Lutzoni F."/>
            <person name="Magnuson J."/>
            <person name="Mondo S."/>
            <person name="Nolan M."/>
            <person name="Ohm R."/>
            <person name="Pangilinan J."/>
            <person name="Park H.-J."/>
            <person name="Ramirez L."/>
            <person name="Alfaro M."/>
            <person name="Sun H."/>
            <person name="Tritt A."/>
            <person name="Yoshinaga Y."/>
            <person name="Zwiers L.-H."/>
            <person name="Turgeon B."/>
            <person name="Goodwin S."/>
            <person name="Spatafora J."/>
            <person name="Crous P."/>
            <person name="Grigoriev I."/>
        </authorList>
    </citation>
    <scope>NUCLEOTIDE SEQUENCE</scope>
    <source>
        <strain evidence="1">CBS 161.51</strain>
    </source>
</reference>
<dbReference type="Pfam" id="PF00071">
    <property type="entry name" value="Ras"/>
    <property type="match status" value="1"/>
</dbReference>
<dbReference type="OrthoDB" id="10002389at2759"/>
<dbReference type="InterPro" id="IPR027417">
    <property type="entry name" value="P-loop_NTPase"/>
</dbReference>
<dbReference type="InterPro" id="IPR001806">
    <property type="entry name" value="Small_GTPase"/>
</dbReference>
<accession>A0A6A5SQF2</accession>
<dbReference type="SUPFAM" id="SSF52540">
    <property type="entry name" value="P-loop containing nucleoside triphosphate hydrolases"/>
    <property type="match status" value="1"/>
</dbReference>
<dbReference type="GO" id="GO:0003924">
    <property type="term" value="F:GTPase activity"/>
    <property type="evidence" value="ECO:0007669"/>
    <property type="project" value="InterPro"/>
</dbReference>